<keyword evidence="2" id="KW-1185">Reference proteome</keyword>
<evidence type="ECO:0000313" key="2">
    <source>
        <dbReference type="Proteomes" id="UP000499080"/>
    </source>
</evidence>
<proteinExistence type="predicted"/>
<gene>
    <name evidence="1" type="ORF">AVEN_62435_1</name>
</gene>
<accession>A0A4Y2TAV3</accession>
<evidence type="ECO:0000313" key="1">
    <source>
        <dbReference type="EMBL" id="GBN97110.1"/>
    </source>
</evidence>
<sequence>MIPSTRGQRGLAEDAGGIDMFAEMGTIPGKNDKELFTWYSNLKYLLPSSKCRKVWIREKCRNLVTEFYVVLSLQTILKVILRNGYVKRNELNFNLKGETSANLEKYE</sequence>
<protein>
    <submittedName>
        <fullName evidence="1">Uncharacterized protein</fullName>
    </submittedName>
</protein>
<organism evidence="1 2">
    <name type="scientific">Araneus ventricosus</name>
    <name type="common">Orbweaver spider</name>
    <name type="synonym">Epeira ventricosa</name>
    <dbReference type="NCBI Taxonomy" id="182803"/>
    <lineage>
        <taxon>Eukaryota</taxon>
        <taxon>Metazoa</taxon>
        <taxon>Ecdysozoa</taxon>
        <taxon>Arthropoda</taxon>
        <taxon>Chelicerata</taxon>
        <taxon>Arachnida</taxon>
        <taxon>Araneae</taxon>
        <taxon>Araneomorphae</taxon>
        <taxon>Entelegynae</taxon>
        <taxon>Araneoidea</taxon>
        <taxon>Araneidae</taxon>
        <taxon>Araneus</taxon>
    </lineage>
</organism>
<reference evidence="1 2" key="1">
    <citation type="journal article" date="2019" name="Sci. Rep.">
        <title>Orb-weaving spider Araneus ventricosus genome elucidates the spidroin gene catalogue.</title>
        <authorList>
            <person name="Kono N."/>
            <person name="Nakamura H."/>
            <person name="Ohtoshi R."/>
            <person name="Moran D.A.P."/>
            <person name="Shinohara A."/>
            <person name="Yoshida Y."/>
            <person name="Fujiwara M."/>
            <person name="Mori M."/>
            <person name="Tomita M."/>
            <person name="Arakawa K."/>
        </authorList>
    </citation>
    <scope>NUCLEOTIDE SEQUENCE [LARGE SCALE GENOMIC DNA]</scope>
</reference>
<dbReference type="Proteomes" id="UP000499080">
    <property type="component" value="Unassembled WGS sequence"/>
</dbReference>
<dbReference type="AlphaFoldDB" id="A0A4Y2TAV3"/>
<dbReference type="EMBL" id="BGPR01026972">
    <property type="protein sequence ID" value="GBN97110.1"/>
    <property type="molecule type" value="Genomic_DNA"/>
</dbReference>
<comment type="caution">
    <text evidence="1">The sequence shown here is derived from an EMBL/GenBank/DDBJ whole genome shotgun (WGS) entry which is preliminary data.</text>
</comment>
<name>A0A4Y2TAV3_ARAVE</name>